<evidence type="ECO:0000256" key="3">
    <source>
        <dbReference type="ARBA" id="ARBA00022729"/>
    </source>
</evidence>
<dbReference type="KEGG" id="dbk:DGMP_20590"/>
<evidence type="ECO:0000256" key="1">
    <source>
        <dbReference type="ARBA" id="ARBA00004418"/>
    </source>
</evidence>
<dbReference type="GO" id="GO:0042597">
    <property type="term" value="C:periplasmic space"/>
    <property type="evidence" value="ECO:0007669"/>
    <property type="project" value="UniProtKB-SubCell"/>
</dbReference>
<reference evidence="9" key="1">
    <citation type="submission" date="2020-09" db="EMBL/GenBank/DDBJ databases">
        <title>Desulfogranum mesoprofundum gen. nov., sp. nov., a novel mesophilic, sulfate-reducing chemolithoautotroph isolated from a deep-sea hydrothermal vent chimney in the Suiyo Seamount.</title>
        <authorList>
            <person name="Hashimoto Y."/>
            <person name="Nakagawa S."/>
        </authorList>
    </citation>
    <scope>NUCLEOTIDE SEQUENCE</scope>
    <source>
        <strain evidence="9">KT2</strain>
    </source>
</reference>
<dbReference type="RefSeq" id="WP_228853825.1">
    <property type="nucleotide sequence ID" value="NZ_AP024086.1"/>
</dbReference>
<name>A0A8D5FIS5_9BACT</name>
<evidence type="ECO:0000256" key="5">
    <source>
        <dbReference type="ARBA" id="ARBA00023054"/>
    </source>
</evidence>
<proteinExistence type="inferred from homology"/>
<evidence type="ECO:0000313" key="10">
    <source>
        <dbReference type="Proteomes" id="UP000826725"/>
    </source>
</evidence>
<accession>A0A8D5FIS5</accession>
<dbReference type="PANTHER" id="PTHR32347">
    <property type="entry name" value="EFFLUX SYSTEM COMPONENT YKNX-RELATED"/>
    <property type="match status" value="1"/>
</dbReference>
<evidence type="ECO:0000259" key="8">
    <source>
        <dbReference type="Pfam" id="PF25954"/>
    </source>
</evidence>
<evidence type="ECO:0000256" key="6">
    <source>
        <dbReference type="SAM" id="Coils"/>
    </source>
</evidence>
<dbReference type="Pfam" id="PF25954">
    <property type="entry name" value="Beta-barrel_RND_2"/>
    <property type="match status" value="1"/>
</dbReference>
<dbReference type="InterPro" id="IPR059052">
    <property type="entry name" value="HH_YbhG-like"/>
</dbReference>
<evidence type="ECO:0000256" key="2">
    <source>
        <dbReference type="ARBA" id="ARBA00010602"/>
    </source>
</evidence>
<feature type="domain" description="YbhG-like alpha-helical hairpin" evidence="7">
    <location>
        <begin position="113"/>
        <end position="225"/>
    </location>
</feature>
<dbReference type="Pfam" id="PF25881">
    <property type="entry name" value="HH_YBHG"/>
    <property type="match status" value="1"/>
</dbReference>
<dbReference type="PANTHER" id="PTHR32347:SF29">
    <property type="entry name" value="UPF0194 MEMBRANE PROTEIN YBHG"/>
    <property type="match status" value="1"/>
</dbReference>
<keyword evidence="10" id="KW-1185">Reference proteome</keyword>
<sequence length="351" mass="39519">MSCSFNRLINRIRKAENHEERIFFKNTRPAPDCRGGFYSFQTYNSARQPDDSGPLKIFGTIEIRDAALAFNEQERIQDIMVEEGEQVIKGQTLARLQTDRLEAGLAELKAKTAAQLQLVTRLKTGNRPEEIEQARAEVKAAAAKVKNTRQIITRLEKTSKSGATSIQDKENAQSELQIQEAQLEVRKKSLDLALQGPRKEDIAAAEQQLKALQAKVSLFNIRLQDMILTAPSPGIIQNRILEVGEMAGPGKPVFILALNDPKWVRAYIPEPQLNLINLGMKVRVFSDSFPGRPVEGWVGFLSPVAEFTPRTVQTEDLRTKLVYEVRIFVKDRENRLRLGMPVTVVISKKTD</sequence>
<dbReference type="InterPro" id="IPR058792">
    <property type="entry name" value="Beta-barrel_RND_2"/>
</dbReference>
<feature type="coiled-coil region" evidence="6">
    <location>
        <begin position="131"/>
        <end position="222"/>
    </location>
</feature>
<evidence type="ECO:0000313" key="9">
    <source>
        <dbReference type="EMBL" id="BCL61366.1"/>
    </source>
</evidence>
<evidence type="ECO:0000259" key="7">
    <source>
        <dbReference type="Pfam" id="PF25881"/>
    </source>
</evidence>
<protein>
    <submittedName>
        <fullName evidence="9">Membrane protein</fullName>
    </submittedName>
</protein>
<dbReference type="AlphaFoldDB" id="A0A8D5FIS5"/>
<keyword evidence="3" id="KW-0732">Signal</keyword>
<dbReference type="EMBL" id="AP024086">
    <property type="protein sequence ID" value="BCL61366.1"/>
    <property type="molecule type" value="Genomic_DNA"/>
</dbReference>
<gene>
    <name evidence="9" type="ORF">DGMP_20590</name>
</gene>
<evidence type="ECO:0000256" key="4">
    <source>
        <dbReference type="ARBA" id="ARBA00022764"/>
    </source>
</evidence>
<organism evidence="9 10">
    <name type="scientific">Desulfomarina profundi</name>
    <dbReference type="NCBI Taxonomy" id="2772557"/>
    <lineage>
        <taxon>Bacteria</taxon>
        <taxon>Pseudomonadati</taxon>
        <taxon>Thermodesulfobacteriota</taxon>
        <taxon>Desulfobulbia</taxon>
        <taxon>Desulfobulbales</taxon>
        <taxon>Desulfobulbaceae</taxon>
        <taxon>Desulfomarina</taxon>
    </lineage>
</organism>
<comment type="similarity">
    <text evidence="2">Belongs to the UPF0194 family.</text>
</comment>
<dbReference type="InterPro" id="IPR050465">
    <property type="entry name" value="UPF0194_transport"/>
</dbReference>
<comment type="subcellular location">
    <subcellularLocation>
        <location evidence="1">Periplasm</location>
    </subcellularLocation>
</comment>
<keyword evidence="5 6" id="KW-0175">Coiled coil</keyword>
<dbReference type="Proteomes" id="UP000826725">
    <property type="component" value="Chromosome"/>
</dbReference>
<keyword evidence="4" id="KW-0574">Periplasm</keyword>
<feature type="domain" description="CusB-like beta-barrel" evidence="8">
    <location>
        <begin position="263"/>
        <end position="348"/>
    </location>
</feature>